<evidence type="ECO:0000313" key="3">
    <source>
        <dbReference type="Proteomes" id="UP001052739"/>
    </source>
</evidence>
<keyword evidence="1" id="KW-0732">Signal</keyword>
<protein>
    <recommendedName>
        <fullName evidence="4">DUF3103 family protein</fullName>
    </recommendedName>
</protein>
<dbReference type="EMBL" id="BNDW01000068">
    <property type="protein sequence ID" value="GHI24886.1"/>
    <property type="molecule type" value="Genomic_DNA"/>
</dbReference>
<feature type="chain" id="PRO_5047165501" description="DUF3103 family protein" evidence="1">
    <location>
        <begin position="25"/>
        <end position="376"/>
    </location>
</feature>
<comment type="caution">
    <text evidence="2">The sequence shown here is derived from an EMBL/GenBank/DDBJ whole genome shotgun (WGS) entry which is preliminary data.</text>
</comment>
<accession>A0ABQ3PIM9</accession>
<evidence type="ECO:0008006" key="4">
    <source>
        <dbReference type="Google" id="ProtNLM"/>
    </source>
</evidence>
<feature type="signal peptide" evidence="1">
    <location>
        <begin position="1"/>
        <end position="24"/>
    </location>
</feature>
<keyword evidence="3" id="KW-1185">Reference proteome</keyword>
<evidence type="ECO:0000313" key="2">
    <source>
        <dbReference type="EMBL" id="GHI24886.1"/>
    </source>
</evidence>
<dbReference type="Proteomes" id="UP001052739">
    <property type="component" value="Unassembled WGS sequence"/>
</dbReference>
<dbReference type="RefSeq" id="WP_226652447.1">
    <property type="nucleotide sequence ID" value="NZ_BNDW01000068.1"/>
</dbReference>
<reference evidence="2" key="1">
    <citation type="submission" date="2024-05" db="EMBL/GenBank/DDBJ databases">
        <title>Whole genome shotgun sequence of Streptomyces hydrogenans NBRC 13475.</title>
        <authorList>
            <person name="Komaki H."/>
            <person name="Tamura T."/>
        </authorList>
    </citation>
    <scope>NUCLEOTIDE SEQUENCE</scope>
    <source>
        <strain evidence="2">NBRC 13475</strain>
    </source>
</reference>
<evidence type="ECO:0000256" key="1">
    <source>
        <dbReference type="SAM" id="SignalP"/>
    </source>
</evidence>
<gene>
    <name evidence="2" type="ORF">Shyd_62570</name>
</gene>
<sequence length="376" mass="38267">MSVRKQLRTAACGLALTGVLVATAQGPATATPAASGPAEVSPVAAAEDAAARALARSLADTAWRAEAGRAVVRGGETGLAALADGARSRAAAPLAAEAAAADRSVLAAKGLGAGTGGLLTVSLTGDVDSRRAPLVAVAPSDDEAGAVTAYDTAGRLHTLSATEAPEVPVYVVGVDGEKAVEAGMAVLERELAAAGVSTAAAPAPAAAAAGTAATGFWTSRITSVRLADDKETWIKGDAEIFSIVSGFGLDGKVRVDTVTHPYLNDAGTTYYPNQILVNWSQYKYNLADTVMMEDDGDTNYSALAKAIAAALLTIADLGAYVPLVDPVVDAIPSSFWTDDADFVDAWYTLARETTGTRDGAGGNGRFTFDRYWVSAL</sequence>
<organism evidence="2 3">
    <name type="scientific">Streptomyces hydrogenans</name>
    <dbReference type="NCBI Taxonomy" id="1873719"/>
    <lineage>
        <taxon>Bacteria</taxon>
        <taxon>Bacillati</taxon>
        <taxon>Actinomycetota</taxon>
        <taxon>Actinomycetes</taxon>
        <taxon>Kitasatosporales</taxon>
        <taxon>Streptomycetaceae</taxon>
        <taxon>Streptomyces</taxon>
    </lineage>
</organism>
<proteinExistence type="predicted"/>
<dbReference type="InterPro" id="IPR021452">
    <property type="entry name" value="DUF3103"/>
</dbReference>
<name>A0ABQ3PIM9_9ACTN</name>
<dbReference type="Pfam" id="PF11301">
    <property type="entry name" value="DUF3103"/>
    <property type="match status" value="1"/>
</dbReference>